<reference evidence="2" key="1">
    <citation type="submission" date="2019-08" db="EMBL/GenBank/DDBJ databases">
        <title>The genome of the North American firefly Photinus pyralis.</title>
        <authorList>
            <consortium name="Photinus pyralis genome working group"/>
            <person name="Fallon T.R."/>
            <person name="Sander Lower S.E."/>
            <person name="Weng J.-K."/>
        </authorList>
    </citation>
    <scope>NUCLEOTIDE SEQUENCE</scope>
    <source>
        <strain evidence="2">TRF0915ILg1</strain>
        <tissue evidence="2">Whole body</tissue>
    </source>
</reference>
<organism evidence="2 3">
    <name type="scientific">Ignelater luminosus</name>
    <name type="common">Cucubano</name>
    <name type="synonym">Pyrophorus luminosus</name>
    <dbReference type="NCBI Taxonomy" id="2038154"/>
    <lineage>
        <taxon>Eukaryota</taxon>
        <taxon>Metazoa</taxon>
        <taxon>Ecdysozoa</taxon>
        <taxon>Arthropoda</taxon>
        <taxon>Hexapoda</taxon>
        <taxon>Insecta</taxon>
        <taxon>Pterygota</taxon>
        <taxon>Neoptera</taxon>
        <taxon>Endopterygota</taxon>
        <taxon>Coleoptera</taxon>
        <taxon>Polyphaga</taxon>
        <taxon>Elateriformia</taxon>
        <taxon>Elateroidea</taxon>
        <taxon>Elateridae</taxon>
        <taxon>Agrypninae</taxon>
        <taxon>Pyrophorini</taxon>
        <taxon>Ignelater</taxon>
    </lineage>
</organism>
<dbReference type="Proteomes" id="UP000801492">
    <property type="component" value="Unassembled WGS sequence"/>
</dbReference>
<evidence type="ECO:0000313" key="2">
    <source>
        <dbReference type="EMBL" id="KAF2891706.1"/>
    </source>
</evidence>
<dbReference type="Pfam" id="PF21789">
    <property type="entry name" value="TNP-like_RNaseH_C"/>
    <property type="match status" value="1"/>
</dbReference>
<evidence type="ECO:0000259" key="1">
    <source>
        <dbReference type="Pfam" id="PF21789"/>
    </source>
</evidence>
<comment type="caution">
    <text evidence="2">The sequence shown here is derived from an EMBL/GenBank/DDBJ whole genome shotgun (WGS) entry which is preliminary data.</text>
</comment>
<dbReference type="AlphaFoldDB" id="A0A8K0GAF7"/>
<protein>
    <recommendedName>
        <fullName evidence="1">Transposable element P transposase-like RNase H C-terminal domain-containing protein</fullName>
    </recommendedName>
</protein>
<accession>A0A8K0GAF7</accession>
<feature type="non-terminal residue" evidence="2">
    <location>
        <position position="1"/>
    </location>
</feature>
<dbReference type="InterPro" id="IPR048367">
    <property type="entry name" value="TNP-like_RNaseH_C"/>
</dbReference>
<dbReference type="EMBL" id="VTPC01024991">
    <property type="protein sequence ID" value="KAF2891706.1"/>
    <property type="molecule type" value="Genomic_DNA"/>
</dbReference>
<keyword evidence="3" id="KW-1185">Reference proteome</keyword>
<gene>
    <name evidence="2" type="ORF">ILUMI_14467</name>
</gene>
<evidence type="ECO:0000313" key="3">
    <source>
        <dbReference type="Proteomes" id="UP000801492"/>
    </source>
</evidence>
<feature type="domain" description="Transposable element P transposase-like RNase H C-terminal" evidence="1">
    <location>
        <begin position="15"/>
        <end position="46"/>
    </location>
</feature>
<sequence length="158" mass="17951">QTLSRSGFKYLAPRAFNQDYVENLFSQIRQHRISNTNPTCHHFIAALKTVIVNALGKQFIRRSNCEDDGCTPITGLAYLLHNSYDSKPNADDKSNNYTILCAVDKELINKITNDEKESQASVYVTGHLLNKTDISNCDGCHLNFFSSEINNEHVWYMS</sequence>
<dbReference type="OrthoDB" id="7440550at2759"/>
<name>A0A8K0GAF7_IGNLU</name>
<proteinExistence type="predicted"/>